<dbReference type="Proteomes" id="UP000614272">
    <property type="component" value="Unassembled WGS sequence"/>
</dbReference>
<keyword evidence="2" id="KW-1185">Reference proteome</keyword>
<reference evidence="2" key="1">
    <citation type="journal article" date="2019" name="Int. J. Syst. Evol. Microbiol.">
        <title>The Global Catalogue of Microorganisms (GCM) 10K type strain sequencing project: providing services to taxonomists for standard genome sequencing and annotation.</title>
        <authorList>
            <consortium name="The Broad Institute Genomics Platform"/>
            <consortium name="The Broad Institute Genome Sequencing Center for Infectious Disease"/>
            <person name="Wu L."/>
            <person name="Ma J."/>
        </authorList>
    </citation>
    <scope>NUCLEOTIDE SEQUENCE [LARGE SCALE GENOMIC DNA]</scope>
    <source>
        <strain evidence="2">CGMCC 1.12923</strain>
    </source>
</reference>
<name>A0ABQ1RC76_9ALTE</name>
<gene>
    <name evidence="1" type="ORF">GCM10011357_18760</name>
</gene>
<protein>
    <recommendedName>
        <fullName evidence="3">Transposase</fullName>
    </recommendedName>
</protein>
<dbReference type="EMBL" id="BMGJ01000006">
    <property type="protein sequence ID" value="GGD63692.1"/>
    <property type="molecule type" value="Genomic_DNA"/>
</dbReference>
<evidence type="ECO:0008006" key="3">
    <source>
        <dbReference type="Google" id="ProtNLM"/>
    </source>
</evidence>
<organism evidence="1 2">
    <name type="scientific">Lacimicrobium alkaliphilum</name>
    <dbReference type="NCBI Taxonomy" id="1526571"/>
    <lineage>
        <taxon>Bacteria</taxon>
        <taxon>Pseudomonadati</taxon>
        <taxon>Pseudomonadota</taxon>
        <taxon>Gammaproteobacteria</taxon>
        <taxon>Alteromonadales</taxon>
        <taxon>Alteromonadaceae</taxon>
        <taxon>Lacimicrobium</taxon>
    </lineage>
</organism>
<accession>A0ABQ1RC76</accession>
<comment type="caution">
    <text evidence="1">The sequence shown here is derived from an EMBL/GenBank/DDBJ whole genome shotgun (WGS) entry which is preliminary data.</text>
</comment>
<sequence length="61" mass="7089">MKQILLRINKKPLLNPIRVQYPVSTANGSRDHHVTDKKQSHSISIDWHNAVFVNESGRWIN</sequence>
<evidence type="ECO:0000313" key="2">
    <source>
        <dbReference type="Proteomes" id="UP000614272"/>
    </source>
</evidence>
<evidence type="ECO:0000313" key="1">
    <source>
        <dbReference type="EMBL" id="GGD63692.1"/>
    </source>
</evidence>
<proteinExistence type="predicted"/>